<dbReference type="PANTHER" id="PTHR43685:SF3">
    <property type="entry name" value="SLR2126 PROTEIN"/>
    <property type="match status" value="1"/>
</dbReference>
<dbReference type="OrthoDB" id="9801954at2"/>
<comment type="caution">
    <text evidence="4">The sequence shown here is derived from an EMBL/GenBank/DDBJ whole genome shotgun (WGS) entry which is preliminary data.</text>
</comment>
<dbReference type="Gene3D" id="3.90.550.10">
    <property type="entry name" value="Spore Coat Polysaccharide Biosynthesis Protein SpsA, Chain A"/>
    <property type="match status" value="1"/>
</dbReference>
<dbReference type="CDD" id="cd06420">
    <property type="entry name" value="GT2_Chondriotin_Pol_N"/>
    <property type="match status" value="1"/>
</dbReference>
<dbReference type="InterPro" id="IPR029044">
    <property type="entry name" value="Nucleotide-diphossugar_trans"/>
</dbReference>
<dbReference type="GO" id="GO:0016740">
    <property type="term" value="F:transferase activity"/>
    <property type="evidence" value="ECO:0007669"/>
    <property type="project" value="UniProtKB-KW"/>
</dbReference>
<dbReference type="InterPro" id="IPR027791">
    <property type="entry name" value="Galactosyl_T_C"/>
</dbReference>
<evidence type="ECO:0000313" key="4">
    <source>
        <dbReference type="EMBL" id="MVZ62261.1"/>
    </source>
</evidence>
<feature type="domain" description="Galactosyltransferase C-terminal" evidence="3">
    <location>
        <begin position="173"/>
        <end position="234"/>
    </location>
</feature>
<dbReference type="SUPFAM" id="SSF53448">
    <property type="entry name" value="Nucleotide-diphospho-sugar transferases"/>
    <property type="match status" value="1"/>
</dbReference>
<accession>A0A6N8L181</accession>
<dbReference type="Pfam" id="PF00535">
    <property type="entry name" value="Glycos_transf_2"/>
    <property type="match status" value="1"/>
</dbReference>
<dbReference type="RefSeq" id="WP_160369003.1">
    <property type="nucleotide sequence ID" value="NZ_WSQA01000006.1"/>
</dbReference>
<evidence type="ECO:0000259" key="3">
    <source>
        <dbReference type="Pfam" id="PF02709"/>
    </source>
</evidence>
<dbReference type="Pfam" id="PF02709">
    <property type="entry name" value="Glyco_transf_7C"/>
    <property type="match status" value="1"/>
</dbReference>
<name>A0A6N8L181_9SPHI</name>
<keyword evidence="5" id="KW-1185">Reference proteome</keyword>
<evidence type="ECO:0000256" key="1">
    <source>
        <dbReference type="ARBA" id="ARBA00022679"/>
    </source>
</evidence>
<sequence length="268" mass="30454">MTVDLLITTYNRPDALEAVLVSVLQQTQLPQRVIVADDGSGEATAALVRRYQAIFPVELLHAWQEDSGFRAAASRNRGLALVKSSYVIIIDGDMLLDPHFIADHLHFAQPGHFIQGGRTMLTEEKTKALLAHPEQPQAFRFLEPGVEFRLEKKLTAFRSLNLAKWTLKELRNKRKVRSCNMSFYMEDVRKVNGFNNEFVGWGREDSEFVERLNHAGVKGNLLKFAALGYHLYHKEETRAALPQNDKLLQNTIDQRLVACKHGLADFLN</sequence>
<proteinExistence type="predicted"/>
<dbReference type="Proteomes" id="UP000435036">
    <property type="component" value="Unassembled WGS sequence"/>
</dbReference>
<organism evidence="4 5">
    <name type="scientific">Sphingobacterium humi</name>
    <dbReference type="NCBI Taxonomy" id="1796905"/>
    <lineage>
        <taxon>Bacteria</taxon>
        <taxon>Pseudomonadati</taxon>
        <taxon>Bacteroidota</taxon>
        <taxon>Sphingobacteriia</taxon>
        <taxon>Sphingobacteriales</taxon>
        <taxon>Sphingobacteriaceae</taxon>
        <taxon>Sphingobacterium</taxon>
    </lineage>
</organism>
<dbReference type="EMBL" id="WSQA01000006">
    <property type="protein sequence ID" value="MVZ62261.1"/>
    <property type="molecule type" value="Genomic_DNA"/>
</dbReference>
<dbReference type="AlphaFoldDB" id="A0A6N8L181"/>
<feature type="domain" description="Glycosyltransferase 2-like" evidence="2">
    <location>
        <begin position="6"/>
        <end position="120"/>
    </location>
</feature>
<gene>
    <name evidence="4" type="ORF">GQF63_09535</name>
</gene>
<dbReference type="PANTHER" id="PTHR43685">
    <property type="entry name" value="GLYCOSYLTRANSFERASE"/>
    <property type="match status" value="1"/>
</dbReference>
<dbReference type="InterPro" id="IPR050834">
    <property type="entry name" value="Glycosyltransf_2"/>
</dbReference>
<evidence type="ECO:0000259" key="2">
    <source>
        <dbReference type="Pfam" id="PF00535"/>
    </source>
</evidence>
<reference evidence="4 5" key="1">
    <citation type="submission" date="2019-12" db="EMBL/GenBank/DDBJ databases">
        <authorList>
            <person name="Dong K."/>
        </authorList>
    </citation>
    <scope>NUCLEOTIDE SEQUENCE [LARGE SCALE GENOMIC DNA]</scope>
    <source>
        <strain evidence="4 5">JCM 31225</strain>
    </source>
</reference>
<dbReference type="InterPro" id="IPR001173">
    <property type="entry name" value="Glyco_trans_2-like"/>
</dbReference>
<protein>
    <submittedName>
        <fullName evidence="4">Glycosyltransferase</fullName>
    </submittedName>
</protein>
<evidence type="ECO:0000313" key="5">
    <source>
        <dbReference type="Proteomes" id="UP000435036"/>
    </source>
</evidence>
<keyword evidence="1 4" id="KW-0808">Transferase</keyword>